<reference evidence="3 4" key="1">
    <citation type="submission" date="2018-10" db="EMBL/GenBank/DDBJ databases">
        <title>Rhodobacter sp . BO-81.</title>
        <authorList>
            <person name="Im W.T."/>
        </authorList>
    </citation>
    <scope>NUCLEOTIDE SEQUENCE [LARGE SCALE GENOMIC DNA]</scope>
    <source>
        <strain evidence="3 4">BO-81</strain>
    </source>
</reference>
<organism evidence="3 4">
    <name type="scientific">Paenirhodobacter hankyongi</name>
    <dbReference type="NCBI Taxonomy" id="2294033"/>
    <lineage>
        <taxon>Bacteria</taxon>
        <taxon>Pseudomonadati</taxon>
        <taxon>Pseudomonadota</taxon>
        <taxon>Alphaproteobacteria</taxon>
        <taxon>Rhodobacterales</taxon>
        <taxon>Rhodobacter group</taxon>
        <taxon>Paenirhodobacter</taxon>
    </lineage>
</organism>
<evidence type="ECO:0000313" key="3">
    <source>
        <dbReference type="EMBL" id="RLL72367.1"/>
    </source>
</evidence>
<dbReference type="GO" id="GO:0003677">
    <property type="term" value="F:DNA binding"/>
    <property type="evidence" value="ECO:0007669"/>
    <property type="project" value="InterPro"/>
</dbReference>
<dbReference type="Pfam" id="PF00589">
    <property type="entry name" value="Phage_integrase"/>
    <property type="match status" value="1"/>
</dbReference>
<dbReference type="InterPro" id="IPR002104">
    <property type="entry name" value="Integrase_catalytic"/>
</dbReference>
<keyword evidence="4" id="KW-1185">Reference proteome</keyword>
<name>A0A421BVM6_9RHOB</name>
<dbReference type="GO" id="GO:0006310">
    <property type="term" value="P:DNA recombination"/>
    <property type="evidence" value="ECO:0007669"/>
    <property type="project" value="UniProtKB-KW"/>
</dbReference>
<sequence>MAPRRADQCSSDHSPGGGAAGGNPCRFAFGCSRRPHRLKAGGHDFAPLRCGGHDGVSALIRAICRPDVSSALVTADPGLGCRRAGIEHCTPHDLRRTAGRFMVEAGVPIEEVAQYLGHSNPSVTRSTYAQFSPQHLRAAAGSLEPSGPVLVQRTRGKTLKNS</sequence>
<evidence type="ECO:0000256" key="1">
    <source>
        <dbReference type="ARBA" id="ARBA00023172"/>
    </source>
</evidence>
<dbReference type="EMBL" id="RCHI01000002">
    <property type="protein sequence ID" value="RLL72367.1"/>
    <property type="molecule type" value="Genomic_DNA"/>
</dbReference>
<dbReference type="AlphaFoldDB" id="A0A421BVM6"/>
<dbReference type="PROSITE" id="PS51898">
    <property type="entry name" value="TYR_RECOMBINASE"/>
    <property type="match status" value="1"/>
</dbReference>
<gene>
    <name evidence="3" type="ORF">DYS74_02865</name>
</gene>
<protein>
    <recommendedName>
        <fullName evidence="2">Tyr recombinase domain-containing protein</fullName>
    </recommendedName>
</protein>
<keyword evidence="1" id="KW-0233">DNA recombination</keyword>
<dbReference type="SUPFAM" id="SSF56349">
    <property type="entry name" value="DNA breaking-rejoining enzymes"/>
    <property type="match status" value="1"/>
</dbReference>
<dbReference type="GO" id="GO:0015074">
    <property type="term" value="P:DNA integration"/>
    <property type="evidence" value="ECO:0007669"/>
    <property type="project" value="InterPro"/>
</dbReference>
<evidence type="ECO:0000313" key="4">
    <source>
        <dbReference type="Proteomes" id="UP000279673"/>
    </source>
</evidence>
<feature type="domain" description="Tyr recombinase" evidence="2">
    <location>
        <begin position="1"/>
        <end position="141"/>
    </location>
</feature>
<dbReference type="RefSeq" id="WP_121530722.1">
    <property type="nucleotide sequence ID" value="NZ_RCHI01000002.1"/>
</dbReference>
<dbReference type="InterPro" id="IPR013762">
    <property type="entry name" value="Integrase-like_cat_sf"/>
</dbReference>
<dbReference type="Proteomes" id="UP000279673">
    <property type="component" value="Unassembled WGS sequence"/>
</dbReference>
<comment type="caution">
    <text evidence="3">The sequence shown here is derived from an EMBL/GenBank/DDBJ whole genome shotgun (WGS) entry which is preliminary data.</text>
</comment>
<proteinExistence type="predicted"/>
<accession>A0A421BVM6</accession>
<evidence type="ECO:0000259" key="2">
    <source>
        <dbReference type="PROSITE" id="PS51898"/>
    </source>
</evidence>
<dbReference type="InterPro" id="IPR011010">
    <property type="entry name" value="DNA_brk_join_enz"/>
</dbReference>
<dbReference type="Gene3D" id="1.10.443.10">
    <property type="entry name" value="Intergrase catalytic core"/>
    <property type="match status" value="1"/>
</dbReference>